<comment type="similarity">
    <text evidence="1 2">Belongs to the GSP E family.</text>
</comment>
<keyword evidence="2" id="KW-0547">Nucleotide-binding</keyword>
<dbReference type="InterPro" id="IPR014155">
    <property type="entry name" value="VirB11"/>
</dbReference>
<dbReference type="PANTHER" id="PTHR30486">
    <property type="entry name" value="TWITCHING MOTILITY PROTEIN PILT"/>
    <property type="match status" value="1"/>
</dbReference>
<keyword evidence="2" id="KW-0997">Cell inner membrane</keyword>
<dbReference type="CDD" id="cd01130">
    <property type="entry name" value="VirB11-like_ATPase"/>
    <property type="match status" value="1"/>
</dbReference>
<dbReference type="GO" id="GO:0044097">
    <property type="term" value="P:secretion by the type IV secretion system"/>
    <property type="evidence" value="ECO:0007669"/>
    <property type="project" value="InterPro"/>
</dbReference>
<name>A0A6I3S0J2_9BURK</name>
<comment type="subcellular location">
    <subcellularLocation>
        <location evidence="2">Cell inner membrane</location>
        <topology evidence="2">Peripheral membrane protein</topology>
        <orientation evidence="2">Cytoplasmic side</orientation>
    </subcellularLocation>
</comment>
<dbReference type="GO" id="GO:0005524">
    <property type="term" value="F:ATP binding"/>
    <property type="evidence" value="ECO:0007669"/>
    <property type="project" value="UniProtKB-UniRule"/>
</dbReference>
<dbReference type="InterPro" id="IPR050921">
    <property type="entry name" value="T4SS_GSP_E_ATPase"/>
</dbReference>
<evidence type="ECO:0000256" key="2">
    <source>
        <dbReference type="RuleBase" id="RU366071"/>
    </source>
</evidence>
<dbReference type="SUPFAM" id="SSF52540">
    <property type="entry name" value="P-loop containing nucleoside triphosphate hydrolases"/>
    <property type="match status" value="1"/>
</dbReference>
<protein>
    <recommendedName>
        <fullName evidence="2">Type IV secretion system protein</fullName>
    </recommendedName>
</protein>
<sequence length="374" mass="42616">MSKDATARFYLRVLEKELTEDGVTEIAFNNPASQTIFIEKYGRWEERPFRVTPRENEKGVRRMAEGERELPQEVQTQANYDFINSLSIAVAQFNSTDIKESSPILSATLPDGERVQFVRPPACMKDTISMTIRRPSMEVRTPESYEEIGFYDELHEVSTVRAGSEELLDLYGRFFDEKLKPEELRQSRSDFMRRCVELGRTVVIAGSTGSGKTTYMKALMQYIPKTDRIITIEDCPELVYGLPNHKNQVNLLYPSEATAESPVNATKLMKSCLRMKPDRILLAELRGGETYDWVNSVLSGHSGSITSCHAANALAVFDYLAMKIRENPVGRSVPNVTELIKSVIDVIVHIQNDKGKRYITEVYFREFQESRTKP</sequence>
<keyword evidence="2" id="KW-1003">Cell membrane</keyword>
<dbReference type="InterPro" id="IPR027417">
    <property type="entry name" value="P-loop_NTPase"/>
</dbReference>
<evidence type="ECO:0000259" key="3">
    <source>
        <dbReference type="Pfam" id="PF00437"/>
    </source>
</evidence>
<dbReference type="NCBIfam" id="TIGR02788">
    <property type="entry name" value="VirB11"/>
    <property type="match status" value="1"/>
</dbReference>
<organism evidence="4 5">
    <name type="scientific">Parasutterella excrementihominis</name>
    <dbReference type="NCBI Taxonomy" id="487175"/>
    <lineage>
        <taxon>Bacteria</taxon>
        <taxon>Pseudomonadati</taxon>
        <taxon>Pseudomonadota</taxon>
        <taxon>Betaproteobacteria</taxon>
        <taxon>Burkholderiales</taxon>
        <taxon>Sutterellaceae</taxon>
        <taxon>Parasutterella</taxon>
    </lineage>
</organism>
<proteinExistence type="inferred from homology"/>
<keyword evidence="2" id="KW-0067">ATP-binding</keyword>
<dbReference type="AlphaFoldDB" id="A0A6I3S0J2"/>
<dbReference type="Gene3D" id="3.40.50.300">
    <property type="entry name" value="P-loop containing nucleotide triphosphate hydrolases"/>
    <property type="match status" value="1"/>
</dbReference>
<comment type="caution">
    <text evidence="4">The sequence shown here is derived from an EMBL/GenBank/DDBJ whole genome shotgun (WGS) entry which is preliminary data.</text>
</comment>
<dbReference type="Gene3D" id="3.30.450.90">
    <property type="match status" value="1"/>
</dbReference>
<keyword evidence="2" id="KW-0472">Membrane</keyword>
<feature type="domain" description="Bacterial type II secretion system protein E" evidence="3">
    <location>
        <begin position="199"/>
        <end position="332"/>
    </location>
</feature>
<accession>A0A6I3S0J2</accession>
<gene>
    <name evidence="4" type="primary">virB11</name>
    <name evidence="4" type="ORF">GMD42_05395</name>
</gene>
<dbReference type="GO" id="GO:0043684">
    <property type="term" value="C:type IV secretion system complex"/>
    <property type="evidence" value="ECO:0007669"/>
    <property type="project" value="UniProtKB-UniRule"/>
</dbReference>
<evidence type="ECO:0000256" key="1">
    <source>
        <dbReference type="ARBA" id="ARBA00006611"/>
    </source>
</evidence>
<dbReference type="GO" id="GO:0005886">
    <property type="term" value="C:plasma membrane"/>
    <property type="evidence" value="ECO:0007669"/>
    <property type="project" value="UniProtKB-SubCell"/>
</dbReference>
<dbReference type="Pfam" id="PF00437">
    <property type="entry name" value="T2SSE"/>
    <property type="match status" value="1"/>
</dbReference>
<evidence type="ECO:0000313" key="4">
    <source>
        <dbReference type="EMBL" id="MTU43062.1"/>
    </source>
</evidence>
<evidence type="ECO:0000313" key="5">
    <source>
        <dbReference type="Proteomes" id="UP000462362"/>
    </source>
</evidence>
<dbReference type="InterPro" id="IPR001482">
    <property type="entry name" value="T2SS/T4SS_dom"/>
</dbReference>
<dbReference type="Proteomes" id="UP000462362">
    <property type="component" value="Unassembled WGS sequence"/>
</dbReference>
<dbReference type="PANTHER" id="PTHR30486:SF6">
    <property type="entry name" value="TYPE IV PILUS RETRACTATION ATPASE PILT"/>
    <property type="match status" value="1"/>
</dbReference>
<dbReference type="GO" id="GO:0016887">
    <property type="term" value="F:ATP hydrolysis activity"/>
    <property type="evidence" value="ECO:0007669"/>
    <property type="project" value="InterPro"/>
</dbReference>
<dbReference type="EMBL" id="WNCL01000012">
    <property type="protein sequence ID" value="MTU43062.1"/>
    <property type="molecule type" value="Genomic_DNA"/>
</dbReference>
<reference evidence="4 5" key="1">
    <citation type="journal article" date="2019" name="Nat. Med.">
        <title>A library of human gut bacterial isolates paired with longitudinal multiomics data enables mechanistic microbiome research.</title>
        <authorList>
            <person name="Poyet M."/>
            <person name="Groussin M."/>
            <person name="Gibbons S.M."/>
            <person name="Avila-Pacheco J."/>
            <person name="Jiang X."/>
            <person name="Kearney S.M."/>
            <person name="Perrotta A.R."/>
            <person name="Berdy B."/>
            <person name="Zhao S."/>
            <person name="Lieberman T.D."/>
            <person name="Swanson P.K."/>
            <person name="Smith M."/>
            <person name="Roesemann S."/>
            <person name="Alexander J.E."/>
            <person name="Rich S.A."/>
            <person name="Livny J."/>
            <person name="Vlamakis H."/>
            <person name="Clish C."/>
            <person name="Bullock K."/>
            <person name="Deik A."/>
            <person name="Scott J."/>
            <person name="Pierce K.A."/>
            <person name="Xavier R.J."/>
            <person name="Alm E.J."/>
        </authorList>
    </citation>
    <scope>NUCLEOTIDE SEQUENCE [LARGE SCALE GENOMIC DNA]</scope>
    <source>
        <strain evidence="4 5">BIOML-A2</strain>
    </source>
</reference>
<comment type="function">
    <text evidence="2">Part of the Type IV secretion system.</text>
</comment>